<reference evidence="2" key="1">
    <citation type="submission" date="2011-12" db="EMBL/GenBank/DDBJ databases">
        <title>The Draft Genome of Lepisosteus oculatus.</title>
        <authorList>
            <consortium name="The Broad Institute Genome Assembly &amp; Analysis Group"/>
            <consortium name="Computational R&amp;D Group"/>
            <consortium name="and Sequencing Platform"/>
            <person name="Di Palma F."/>
            <person name="Alfoldi J."/>
            <person name="Johnson J."/>
            <person name="Berlin A."/>
            <person name="Gnerre S."/>
            <person name="Jaffe D."/>
            <person name="MacCallum I."/>
            <person name="Young S."/>
            <person name="Walker B.J."/>
            <person name="Lander E.S."/>
            <person name="Lindblad-Toh K."/>
        </authorList>
    </citation>
    <scope>NUCLEOTIDE SEQUENCE [LARGE SCALE GENOMIC DNA]</scope>
</reference>
<dbReference type="PANTHER" id="PTHR31239:SF2">
    <property type="entry name" value="NICOLIN-1"/>
    <property type="match status" value="1"/>
</dbReference>
<dbReference type="Proteomes" id="UP000018468">
    <property type="component" value="Linkage group LG5"/>
</dbReference>
<dbReference type="InterPro" id="IPR040235">
    <property type="entry name" value="Nicolin-1"/>
</dbReference>
<dbReference type="GeneTree" id="ENSGT00390000001505"/>
<dbReference type="OMA" id="MWVLTEV"/>
<accession>W5N7A4</accession>
<evidence type="ECO:0000313" key="1">
    <source>
        <dbReference type="Ensembl" id="ENSLOCP00000016513.1"/>
    </source>
</evidence>
<dbReference type="GO" id="GO:0005654">
    <property type="term" value="C:nucleoplasm"/>
    <property type="evidence" value="ECO:0000318"/>
    <property type="project" value="GO_Central"/>
</dbReference>
<dbReference type="Bgee" id="ENSLOCG00000013395">
    <property type="expression patterns" value="Expressed in brain and 13 other cell types or tissues"/>
</dbReference>
<sequence length="218" mass="25032">FLKMSEHTVECTVKRPVALQMGDVKTDMSRPGIFVIDVTFPQGQTVNIQEISFKNYYTAFLTVRLQRQDPESPENALKWITGLKDCCLMPNPHTERGSQDYFSIYRQQMLIEPDDVTSVRLILRQPSSSWLTFTLEEIKIFECVNEDSKNNFPSWFSNLSPVDQSPDLQEGIPDPKKVSSSIQQMWALTEVMQTNQTAARIGRFDVDGCYEINLLSYT</sequence>
<reference evidence="1" key="3">
    <citation type="submission" date="2025-09" db="UniProtKB">
        <authorList>
            <consortium name="Ensembl"/>
        </authorList>
    </citation>
    <scope>IDENTIFICATION</scope>
</reference>
<dbReference type="HOGENOM" id="CLU_114995_0_0_1"/>
<dbReference type="FunCoup" id="W5N7A4">
    <property type="interactions" value="635"/>
</dbReference>
<dbReference type="EMBL" id="AHAT01029289">
    <property type="status" value="NOT_ANNOTATED_CDS"/>
    <property type="molecule type" value="Genomic_DNA"/>
</dbReference>
<dbReference type="PANTHER" id="PTHR31239">
    <property type="entry name" value="NICOLIN 1"/>
    <property type="match status" value="1"/>
</dbReference>
<dbReference type="eggNOG" id="ENOG502QQWA">
    <property type="taxonomic scope" value="Eukaryota"/>
</dbReference>
<reference evidence="1" key="2">
    <citation type="submission" date="2025-08" db="UniProtKB">
        <authorList>
            <consortium name="Ensembl"/>
        </authorList>
    </citation>
    <scope>IDENTIFICATION</scope>
</reference>
<protein>
    <submittedName>
        <fullName evidence="1">Nicolin 1</fullName>
    </submittedName>
</protein>
<dbReference type="InParanoid" id="W5N7A4"/>
<evidence type="ECO:0000313" key="2">
    <source>
        <dbReference type="Proteomes" id="UP000018468"/>
    </source>
</evidence>
<dbReference type="STRING" id="7918.ENSLOCP00000016513"/>
<dbReference type="AlphaFoldDB" id="W5N7A4"/>
<keyword evidence="2" id="KW-1185">Reference proteome</keyword>
<organism evidence="1 2">
    <name type="scientific">Lepisosteus oculatus</name>
    <name type="common">Spotted gar</name>
    <dbReference type="NCBI Taxonomy" id="7918"/>
    <lineage>
        <taxon>Eukaryota</taxon>
        <taxon>Metazoa</taxon>
        <taxon>Chordata</taxon>
        <taxon>Craniata</taxon>
        <taxon>Vertebrata</taxon>
        <taxon>Euteleostomi</taxon>
        <taxon>Actinopterygii</taxon>
        <taxon>Neopterygii</taxon>
        <taxon>Holostei</taxon>
        <taxon>Semionotiformes</taxon>
        <taxon>Lepisosteidae</taxon>
        <taxon>Lepisosteus</taxon>
    </lineage>
</organism>
<proteinExistence type="predicted"/>
<name>W5N7A4_LEPOC</name>
<dbReference type="Ensembl" id="ENSLOCT00000016543.1">
    <property type="protein sequence ID" value="ENSLOCP00000016513.1"/>
    <property type="gene ID" value="ENSLOCG00000013395.1"/>
</dbReference>